<dbReference type="Pfam" id="PF14034">
    <property type="entry name" value="Spore_YtrH"/>
    <property type="match status" value="1"/>
</dbReference>
<dbReference type="OrthoDB" id="2381692at2"/>
<dbReference type="RefSeq" id="WP_042535354.1">
    <property type="nucleotide sequence ID" value="NZ_CDGG01000001.1"/>
</dbReference>
<protein>
    <submittedName>
        <fullName evidence="2">Sporulation membrane protein YtrH</fullName>
    </submittedName>
</protein>
<sequence>MEERFFAAFIHCFFIALGVIIGGSIIGSIGDFATGDAALTSMNRIAERLRIWGIVAAIGGTFDAIANFERGLFDGTPMDLVKQILLILSAMGGVKVGLIIIQWFSQGDAP</sequence>
<keyword evidence="1" id="KW-0812">Transmembrane</keyword>
<evidence type="ECO:0000313" key="2">
    <source>
        <dbReference type="EMBL" id="CEI84492.1"/>
    </source>
</evidence>
<feature type="transmembrane region" description="Helical" evidence="1">
    <location>
        <begin position="49"/>
        <end position="68"/>
    </location>
</feature>
<feature type="transmembrane region" description="Helical" evidence="1">
    <location>
        <begin position="80"/>
        <end position="104"/>
    </location>
</feature>
<proteinExistence type="predicted"/>
<dbReference type="AlphaFoldDB" id="A0A0A1MYP8"/>
<keyword evidence="1" id="KW-0472">Membrane</keyword>
<keyword evidence="3" id="KW-1185">Reference proteome</keyword>
<reference evidence="2 3" key="1">
    <citation type="submission" date="2014-11" db="EMBL/GenBank/DDBJ databases">
        <authorList>
            <person name="Urmite Genomes Urmite Genomes"/>
        </authorList>
    </citation>
    <scope>NUCLEOTIDE SEQUENCE [LARGE SCALE GENOMIC DNA]</scope>
    <source>
        <strain evidence="2 3">Oc5</strain>
    </source>
</reference>
<dbReference type="InterPro" id="IPR025689">
    <property type="entry name" value="Spore_YtrH"/>
</dbReference>
<dbReference type="Proteomes" id="UP000040453">
    <property type="component" value="Unassembled WGS sequence"/>
</dbReference>
<feature type="transmembrane region" description="Helical" evidence="1">
    <location>
        <begin position="7"/>
        <end position="29"/>
    </location>
</feature>
<name>A0A0A1MYP8_9BACI</name>
<evidence type="ECO:0000313" key="3">
    <source>
        <dbReference type="Proteomes" id="UP000040453"/>
    </source>
</evidence>
<evidence type="ECO:0000256" key="1">
    <source>
        <dbReference type="SAM" id="Phobius"/>
    </source>
</evidence>
<accession>A0A0A1MYP8</accession>
<gene>
    <name evidence="2" type="primary">ytrH</name>
    <name evidence="2" type="ORF">BN997_04441</name>
</gene>
<dbReference type="STRING" id="545501.BN997_04441"/>
<keyword evidence="1" id="KW-1133">Transmembrane helix</keyword>
<dbReference type="EMBL" id="CDGG01000001">
    <property type="protein sequence ID" value="CEI84492.1"/>
    <property type="molecule type" value="Genomic_DNA"/>
</dbReference>
<organism evidence="2 3">
    <name type="scientific">Oceanobacillus oncorhynchi</name>
    <dbReference type="NCBI Taxonomy" id="545501"/>
    <lineage>
        <taxon>Bacteria</taxon>
        <taxon>Bacillati</taxon>
        <taxon>Bacillota</taxon>
        <taxon>Bacilli</taxon>
        <taxon>Bacillales</taxon>
        <taxon>Bacillaceae</taxon>
        <taxon>Oceanobacillus</taxon>
    </lineage>
</organism>